<dbReference type="Gene3D" id="2.40.50.100">
    <property type="match status" value="1"/>
</dbReference>
<evidence type="ECO:0000256" key="9">
    <source>
        <dbReference type="ARBA" id="ARBA00022963"/>
    </source>
</evidence>
<accession>A0A2B4SBC5</accession>
<comment type="catalytic activity">
    <reaction evidence="13">
        <text>propanoyl-CoA + hydrogencarbonate + ATP = (S)-methylmalonyl-CoA + ADP + phosphate + H(+)</text>
        <dbReference type="Rhea" id="RHEA:23720"/>
        <dbReference type="ChEBI" id="CHEBI:15378"/>
        <dbReference type="ChEBI" id="CHEBI:17544"/>
        <dbReference type="ChEBI" id="CHEBI:30616"/>
        <dbReference type="ChEBI" id="CHEBI:43474"/>
        <dbReference type="ChEBI" id="CHEBI:57327"/>
        <dbReference type="ChEBI" id="CHEBI:57392"/>
        <dbReference type="ChEBI" id="CHEBI:456216"/>
        <dbReference type="EC" id="6.4.1.3"/>
    </reaction>
    <physiologicalReaction direction="left-to-right" evidence="13">
        <dbReference type="Rhea" id="RHEA:23721"/>
    </physiologicalReaction>
</comment>
<dbReference type="PROSITE" id="PS50979">
    <property type="entry name" value="BC"/>
    <property type="match status" value="1"/>
</dbReference>
<dbReference type="EMBL" id="LSMT01000140">
    <property type="protein sequence ID" value="PFX25842.1"/>
    <property type="molecule type" value="Genomic_DNA"/>
</dbReference>
<evidence type="ECO:0000256" key="10">
    <source>
        <dbReference type="ARBA" id="ARBA00023098"/>
    </source>
</evidence>
<dbReference type="Proteomes" id="UP000225706">
    <property type="component" value="Unassembled WGS sequence"/>
</dbReference>
<dbReference type="InterPro" id="IPR011053">
    <property type="entry name" value="Single_hybrid_motif"/>
</dbReference>
<evidence type="ECO:0000256" key="1">
    <source>
        <dbReference type="ARBA" id="ARBA00001953"/>
    </source>
</evidence>
<dbReference type="InterPro" id="IPR005482">
    <property type="entry name" value="Biotin_COase_C"/>
</dbReference>
<feature type="domain" description="ATP-grasp" evidence="17">
    <location>
        <begin position="150"/>
        <end position="243"/>
    </location>
</feature>
<keyword evidence="12" id="KW-0092">Biotin</keyword>
<name>A0A2B4SBC5_STYPI</name>
<dbReference type="InterPro" id="IPR001882">
    <property type="entry name" value="Biotin_BS"/>
</dbReference>
<dbReference type="InterPro" id="IPR041265">
    <property type="entry name" value="PCC_BT"/>
</dbReference>
<evidence type="ECO:0000256" key="15">
    <source>
        <dbReference type="SAM" id="MobiDB-lite"/>
    </source>
</evidence>
<keyword evidence="11" id="KW-0464">Manganese</keyword>
<dbReference type="Pfam" id="PF02785">
    <property type="entry name" value="Biotin_carb_C"/>
    <property type="match status" value="1"/>
</dbReference>
<evidence type="ECO:0000313" key="19">
    <source>
        <dbReference type="EMBL" id="PFX25842.1"/>
    </source>
</evidence>
<comment type="pathway">
    <text evidence="2">Metabolic intermediate metabolism; propanoyl-CoA degradation; succinyl-CoA from propanoyl-CoA: step 1/3.</text>
</comment>
<evidence type="ECO:0000256" key="3">
    <source>
        <dbReference type="ARBA" id="ARBA00013050"/>
    </source>
</evidence>
<dbReference type="InterPro" id="IPR011761">
    <property type="entry name" value="ATP-grasp"/>
</dbReference>
<evidence type="ECO:0000256" key="7">
    <source>
        <dbReference type="ARBA" id="ARBA00022840"/>
    </source>
</evidence>
<dbReference type="PANTHER" id="PTHR18866">
    <property type="entry name" value="CARBOXYLASE:PYRUVATE/ACETYL-COA/PROPIONYL-COA CARBOXYLASE"/>
    <property type="match status" value="1"/>
</dbReference>
<dbReference type="PROSITE" id="PS50975">
    <property type="entry name" value="ATP_GRASP"/>
    <property type="match status" value="1"/>
</dbReference>
<dbReference type="SUPFAM" id="SSF51230">
    <property type="entry name" value="Single hybrid motif"/>
    <property type="match status" value="1"/>
</dbReference>
<dbReference type="SUPFAM" id="SSF51246">
    <property type="entry name" value="Rudiment single hybrid motif"/>
    <property type="match status" value="1"/>
</dbReference>
<dbReference type="InterPro" id="IPR016185">
    <property type="entry name" value="PreATP-grasp_dom_sf"/>
</dbReference>
<evidence type="ECO:0000256" key="5">
    <source>
        <dbReference type="ARBA" id="ARBA00022723"/>
    </source>
</evidence>
<dbReference type="InterPro" id="IPR005479">
    <property type="entry name" value="CPAse_ATP-bd"/>
</dbReference>
<keyword evidence="9" id="KW-0442">Lipid degradation</keyword>
<dbReference type="CDD" id="cd06850">
    <property type="entry name" value="biotinyl_domain"/>
    <property type="match status" value="1"/>
</dbReference>
<dbReference type="PANTHER" id="PTHR18866:SF33">
    <property type="entry name" value="METHYLCROTONOYL-COA CARBOXYLASE SUBUNIT ALPHA, MITOCHONDRIAL-RELATED"/>
    <property type="match status" value="1"/>
</dbReference>
<dbReference type="GO" id="GO:0016042">
    <property type="term" value="P:lipid catabolic process"/>
    <property type="evidence" value="ECO:0007669"/>
    <property type="project" value="UniProtKB-KW"/>
</dbReference>
<feature type="region of interest" description="Disordered" evidence="15">
    <location>
        <begin position="716"/>
        <end position="799"/>
    </location>
</feature>
<dbReference type="STRING" id="50429.A0A2B4SBC5"/>
<keyword evidence="6 14" id="KW-0547">Nucleotide-binding</keyword>
<evidence type="ECO:0000256" key="13">
    <source>
        <dbReference type="ARBA" id="ARBA00049495"/>
    </source>
</evidence>
<dbReference type="InterPro" id="IPR011054">
    <property type="entry name" value="Rudment_hybrid_motif"/>
</dbReference>
<feature type="domain" description="Biotin carboxylation" evidence="18">
    <location>
        <begin position="31"/>
        <end position="444"/>
    </location>
</feature>
<evidence type="ECO:0000256" key="2">
    <source>
        <dbReference type="ARBA" id="ARBA00005060"/>
    </source>
</evidence>
<keyword evidence="4" id="KW-0436">Ligase</keyword>
<dbReference type="SUPFAM" id="SSF52440">
    <property type="entry name" value="PreATP-grasp domain"/>
    <property type="match status" value="1"/>
</dbReference>
<dbReference type="EC" id="6.4.1.3" evidence="3"/>
<evidence type="ECO:0000259" key="18">
    <source>
        <dbReference type="PROSITE" id="PS50979"/>
    </source>
</evidence>
<evidence type="ECO:0000256" key="11">
    <source>
        <dbReference type="ARBA" id="ARBA00023211"/>
    </source>
</evidence>
<keyword evidence="8" id="KW-0460">Magnesium</keyword>
<evidence type="ECO:0000256" key="12">
    <source>
        <dbReference type="ARBA" id="ARBA00023267"/>
    </source>
</evidence>
<dbReference type="PROSITE" id="PS00866">
    <property type="entry name" value="CPSASE_1"/>
    <property type="match status" value="1"/>
</dbReference>
<dbReference type="SMART" id="SM00878">
    <property type="entry name" value="Biotin_carb_C"/>
    <property type="match status" value="1"/>
</dbReference>
<dbReference type="InterPro" id="IPR011764">
    <property type="entry name" value="Biotin_carboxylation_dom"/>
</dbReference>
<gene>
    <name evidence="19" type="primary">PCCA</name>
    <name evidence="19" type="ORF">AWC38_SpisGene9502</name>
</gene>
<dbReference type="Gene3D" id="3.30.700.30">
    <property type="match status" value="1"/>
</dbReference>
<dbReference type="GO" id="GO:0005739">
    <property type="term" value="C:mitochondrion"/>
    <property type="evidence" value="ECO:0007669"/>
    <property type="project" value="TreeGrafter"/>
</dbReference>
<dbReference type="AlphaFoldDB" id="A0A2B4SBC5"/>
<dbReference type="Pfam" id="PF18140">
    <property type="entry name" value="PCC_BT"/>
    <property type="match status" value="1"/>
</dbReference>
<dbReference type="FunFam" id="3.30.1490.20:FF:000018">
    <property type="entry name" value="Biotin carboxylase"/>
    <property type="match status" value="1"/>
</dbReference>
<dbReference type="InterPro" id="IPR005481">
    <property type="entry name" value="BC-like_N"/>
</dbReference>
<evidence type="ECO:0000259" key="17">
    <source>
        <dbReference type="PROSITE" id="PS50975"/>
    </source>
</evidence>
<organism evidence="19 20">
    <name type="scientific">Stylophora pistillata</name>
    <name type="common">Smooth cauliflower coral</name>
    <dbReference type="NCBI Taxonomy" id="50429"/>
    <lineage>
        <taxon>Eukaryota</taxon>
        <taxon>Metazoa</taxon>
        <taxon>Cnidaria</taxon>
        <taxon>Anthozoa</taxon>
        <taxon>Hexacorallia</taxon>
        <taxon>Scleractinia</taxon>
        <taxon>Astrocoeniina</taxon>
        <taxon>Pocilloporidae</taxon>
        <taxon>Stylophora</taxon>
    </lineage>
</organism>
<keyword evidence="5" id="KW-0479">Metal-binding</keyword>
<feature type="compositionally biased region" description="Basic and acidic residues" evidence="15">
    <location>
        <begin position="736"/>
        <end position="747"/>
    </location>
</feature>
<keyword evidence="7 14" id="KW-0067">ATP-binding</keyword>
<keyword evidence="20" id="KW-1185">Reference proteome</keyword>
<comment type="caution">
    <text evidence="19">The sequence shown here is derived from an EMBL/GenBank/DDBJ whole genome shotgun (WGS) entry which is preliminary data.</text>
</comment>
<dbReference type="GO" id="GO:0009374">
    <property type="term" value="F:biotin binding"/>
    <property type="evidence" value="ECO:0007669"/>
    <property type="project" value="UniProtKB-ARBA"/>
</dbReference>
<dbReference type="InterPro" id="IPR050856">
    <property type="entry name" value="Biotin_carboxylase_complex"/>
</dbReference>
<proteinExistence type="predicted"/>
<evidence type="ECO:0000256" key="14">
    <source>
        <dbReference type="PROSITE-ProRule" id="PRU00409"/>
    </source>
</evidence>
<comment type="cofactor">
    <cofactor evidence="1">
        <name>biotin</name>
        <dbReference type="ChEBI" id="CHEBI:57586"/>
    </cofactor>
</comment>
<reference evidence="20" key="1">
    <citation type="journal article" date="2017" name="bioRxiv">
        <title>Comparative analysis of the genomes of Stylophora pistillata and Acropora digitifera provides evidence for extensive differences between species of corals.</title>
        <authorList>
            <person name="Voolstra C.R."/>
            <person name="Li Y."/>
            <person name="Liew Y.J."/>
            <person name="Baumgarten S."/>
            <person name="Zoccola D."/>
            <person name="Flot J.-F."/>
            <person name="Tambutte S."/>
            <person name="Allemand D."/>
            <person name="Aranda M."/>
        </authorList>
    </citation>
    <scope>NUCLEOTIDE SEQUENCE [LARGE SCALE GENOMIC DNA]</scope>
</reference>
<evidence type="ECO:0000313" key="20">
    <source>
        <dbReference type="Proteomes" id="UP000225706"/>
    </source>
</evidence>
<keyword evidence="10" id="KW-0443">Lipid metabolism</keyword>
<dbReference type="OrthoDB" id="5990620at2759"/>
<dbReference type="Gene3D" id="3.30.470.20">
    <property type="entry name" value="ATP-grasp fold, B domain"/>
    <property type="match status" value="2"/>
</dbReference>
<dbReference type="PROSITE" id="PS50968">
    <property type="entry name" value="BIOTINYL_LIPOYL"/>
    <property type="match status" value="1"/>
</dbReference>
<dbReference type="PROSITE" id="PS00188">
    <property type="entry name" value="BIOTIN"/>
    <property type="match status" value="1"/>
</dbReference>
<protein>
    <recommendedName>
        <fullName evidence="3">propionyl-CoA carboxylase</fullName>
        <ecNumber evidence="3">6.4.1.3</ecNumber>
    </recommendedName>
</protein>
<dbReference type="GO" id="GO:0004658">
    <property type="term" value="F:propionyl-CoA carboxylase activity"/>
    <property type="evidence" value="ECO:0007669"/>
    <property type="project" value="UniProtKB-EC"/>
</dbReference>
<feature type="compositionally biased region" description="Polar residues" evidence="15">
    <location>
        <begin position="726"/>
        <end position="735"/>
    </location>
</feature>
<dbReference type="SUPFAM" id="SSF56059">
    <property type="entry name" value="Glutathione synthetase ATP-binding domain-like"/>
    <property type="match status" value="1"/>
</dbReference>
<dbReference type="Pfam" id="PF02786">
    <property type="entry name" value="CPSase_L_D2"/>
    <property type="match status" value="1"/>
</dbReference>
<dbReference type="InterPro" id="IPR000089">
    <property type="entry name" value="Biotin_lipoyl"/>
</dbReference>
<feature type="domain" description="Lipoyl-binding" evidence="16">
    <location>
        <begin position="616"/>
        <end position="710"/>
    </location>
</feature>
<evidence type="ECO:0000256" key="4">
    <source>
        <dbReference type="ARBA" id="ARBA00022598"/>
    </source>
</evidence>
<feature type="compositionally biased region" description="Basic residues" evidence="15">
    <location>
        <begin position="775"/>
        <end position="791"/>
    </location>
</feature>
<sequence length="925" mass="103345">MLVTQQTVWFRRYPQTWSRGLQTSAVRNEQLFDKILIANRGEIACRVMKTCKLLGIKTVAIYSEADANALHVKTADESFCVGPPPTNQSYLNMDAIMEAINTTGAQAVHPGYGFLSENDKFVAMLEKAGVTFIGPNAAAIQAMGDKIQSKLIGKKAGVSIIPGFEGVVKNDEDAVRIANEIGYPVMIKASAGGGGKGMRIAWNDEETKEGFRLSSQEARSSFGDDRLLVEKFIDNPRHIEIQVQNAGHFTVVYLVAKPLIQSEAEGDLVVIETCIIKVILSFTPVQRPGNQAGNYKMDSRLDQLFLILSIWESGHPLNITQADIPINGWAVECRVYAEDPYKNFGLPSIGRLYKYIEPTHLPNVRCDSGIIEGSEISIYYDSMISKLVTHSPTRNEALDLMNKALDSYVIRGVTYNVSLLRDVLNHPKFRLGTITTKFLPEEYPSGFKGHQLTEEERYELLATTAYFFVQRARKAMAFKNQSKWVKEKRMGPEPTSFPPYSQLREKGLRTRLNAVSKQPSTWDLVITLQKADYPVVIQAKKDGIFEVSMDGKQVDFNTSSGLSDPVFGAKINGKDVLLQTLKKEGNLFAIQHYGTTYKLRVHTKDQYEYMKYMPEKQEEDMSPFLKSPMPGTVVSMAVNVGDTVHEGQELAVVEAMKMQNSLHAGLSGTPSHGETNLAQFGSIWREPDITTDITMMAAPSSSPAWLTKAKSTVGETVKREMKDTSVPLNASNCNGKSERAKEQELKDTGTPLDATNGEGKSEGALDPAILEQRRQNRRVARRRQQKRRKQRRKEENNAKRLVKMEKLVKERALKMEADLLEALEAEKNNAAKYLSLARKYYGMWKETNEELQLFRQHEKASIAMEGDDSTSKKVSISLKDDNLKLSPTATSLSLDRRFSEFSNSGTFKLIGETLNISSGVSTTQQ</sequence>
<dbReference type="UniPathway" id="UPA00945">
    <property type="reaction ID" value="UER00908"/>
</dbReference>
<dbReference type="GO" id="GO:0046872">
    <property type="term" value="F:metal ion binding"/>
    <property type="evidence" value="ECO:0007669"/>
    <property type="project" value="UniProtKB-KW"/>
</dbReference>
<evidence type="ECO:0000256" key="6">
    <source>
        <dbReference type="ARBA" id="ARBA00022741"/>
    </source>
</evidence>
<evidence type="ECO:0000256" key="8">
    <source>
        <dbReference type="ARBA" id="ARBA00022842"/>
    </source>
</evidence>
<evidence type="ECO:0000259" key="16">
    <source>
        <dbReference type="PROSITE" id="PS50968"/>
    </source>
</evidence>
<dbReference type="GO" id="GO:0005524">
    <property type="term" value="F:ATP binding"/>
    <property type="evidence" value="ECO:0007669"/>
    <property type="project" value="UniProtKB-UniRule"/>
</dbReference>
<dbReference type="Pfam" id="PF00364">
    <property type="entry name" value="Biotin_lipoyl"/>
    <property type="match status" value="1"/>
</dbReference>
<dbReference type="FunFam" id="3.40.50.20:FF:000010">
    <property type="entry name" value="Propionyl-CoA carboxylase subunit alpha"/>
    <property type="match status" value="1"/>
</dbReference>
<dbReference type="Pfam" id="PF00289">
    <property type="entry name" value="Biotin_carb_N"/>
    <property type="match status" value="1"/>
</dbReference>